<feature type="binding site" evidence="9">
    <location>
        <position position="17"/>
    </location>
    <ligand>
        <name>ATP</name>
        <dbReference type="ChEBI" id="CHEBI:30616"/>
    </ligand>
</feature>
<gene>
    <name evidence="9" type="primary">coaD</name>
    <name evidence="11" type="ORF">XD73_0453</name>
</gene>
<evidence type="ECO:0000256" key="8">
    <source>
        <dbReference type="ARBA" id="ARBA00029346"/>
    </source>
</evidence>
<dbReference type="SUPFAM" id="SSF52374">
    <property type="entry name" value="Nucleotidylyl transferase"/>
    <property type="match status" value="1"/>
</dbReference>
<evidence type="ECO:0000313" key="12">
    <source>
        <dbReference type="Proteomes" id="UP000064249"/>
    </source>
</evidence>
<feature type="binding site" evidence="9">
    <location>
        <begin position="9"/>
        <end position="10"/>
    </location>
    <ligand>
        <name>ATP</name>
        <dbReference type="ChEBI" id="CHEBI:30616"/>
    </ligand>
</feature>
<protein>
    <recommendedName>
        <fullName evidence="9">Phosphopantetheine adenylyltransferase</fullName>
        <ecNumber evidence="9">2.7.7.3</ecNumber>
    </recommendedName>
    <alternativeName>
        <fullName evidence="9">Dephospho-CoA pyrophosphorylase</fullName>
    </alternativeName>
    <alternativeName>
        <fullName evidence="9">Pantetheine-phosphate adenylyltransferase</fullName>
        <shortName evidence="9">PPAT</shortName>
    </alternativeName>
</protein>
<reference evidence="11 12" key="1">
    <citation type="journal article" date="2015" name="MBio">
        <title>Genome-Resolved Metagenomic Analysis Reveals Roles for Candidate Phyla and Other Microbial Community Members in Biogeochemical Transformations in Oil Reservoirs.</title>
        <authorList>
            <person name="Hu P."/>
            <person name="Tom L."/>
            <person name="Singh A."/>
            <person name="Thomas B.C."/>
            <person name="Baker B.J."/>
            <person name="Piceno Y.M."/>
            <person name="Andersen G.L."/>
            <person name="Banfield J.F."/>
        </authorList>
    </citation>
    <scope>NUCLEOTIDE SEQUENCE [LARGE SCALE GENOMIC DNA]</scope>
    <source>
        <strain evidence="11">46_16</strain>
    </source>
</reference>
<dbReference type="GO" id="GO:0005524">
    <property type="term" value="F:ATP binding"/>
    <property type="evidence" value="ECO:0007669"/>
    <property type="project" value="UniProtKB-KW"/>
</dbReference>
<dbReference type="UniPathway" id="UPA00241">
    <property type="reaction ID" value="UER00355"/>
</dbReference>
<accession>A0A101FYA9</accession>
<dbReference type="GO" id="GO:0004595">
    <property type="term" value="F:pantetheine-phosphate adenylyltransferase activity"/>
    <property type="evidence" value="ECO:0007669"/>
    <property type="project" value="UniProtKB-UniRule"/>
</dbReference>
<evidence type="ECO:0000256" key="4">
    <source>
        <dbReference type="ARBA" id="ARBA00022741"/>
    </source>
</evidence>
<evidence type="ECO:0000256" key="9">
    <source>
        <dbReference type="HAMAP-Rule" id="MF_00151"/>
    </source>
</evidence>
<dbReference type="InterPro" id="IPR001980">
    <property type="entry name" value="PPAT"/>
</dbReference>
<dbReference type="InterPro" id="IPR014729">
    <property type="entry name" value="Rossmann-like_a/b/a_fold"/>
</dbReference>
<comment type="caution">
    <text evidence="11">The sequence shown here is derived from an EMBL/GenBank/DDBJ whole genome shotgun (WGS) entry which is preliminary data.</text>
</comment>
<dbReference type="Proteomes" id="UP000064249">
    <property type="component" value="Unassembled WGS sequence"/>
</dbReference>
<comment type="pathway">
    <text evidence="9">Cofactor biosynthesis; coenzyme A biosynthesis; CoA from (R)-pantothenate: step 4/5.</text>
</comment>
<evidence type="ECO:0000256" key="2">
    <source>
        <dbReference type="ARBA" id="ARBA00022679"/>
    </source>
</evidence>
<keyword evidence="7 9" id="KW-0173">Coenzyme A biosynthesis</keyword>
<organism evidence="11 12">
    <name type="scientific">Anaerolinea thermophila</name>
    <dbReference type="NCBI Taxonomy" id="167964"/>
    <lineage>
        <taxon>Bacteria</taxon>
        <taxon>Bacillati</taxon>
        <taxon>Chloroflexota</taxon>
        <taxon>Anaerolineae</taxon>
        <taxon>Anaerolineales</taxon>
        <taxon>Anaerolineaceae</taxon>
        <taxon>Anaerolinea</taxon>
    </lineage>
</organism>
<dbReference type="PATRIC" id="fig|167964.4.peg.950"/>
<dbReference type="EMBL" id="LGFU01000013">
    <property type="protein sequence ID" value="KUK46670.1"/>
    <property type="molecule type" value="Genomic_DNA"/>
</dbReference>
<comment type="subcellular location">
    <subcellularLocation>
        <location evidence="9">Cytoplasm</location>
    </subcellularLocation>
</comment>
<dbReference type="Gene3D" id="3.40.50.620">
    <property type="entry name" value="HUPs"/>
    <property type="match status" value="1"/>
</dbReference>
<dbReference type="AlphaFoldDB" id="A0A101FYA9"/>
<dbReference type="PANTHER" id="PTHR21342:SF1">
    <property type="entry name" value="PHOSPHOPANTETHEINE ADENYLYLTRANSFERASE"/>
    <property type="match status" value="1"/>
</dbReference>
<evidence type="ECO:0000256" key="7">
    <source>
        <dbReference type="ARBA" id="ARBA00022993"/>
    </source>
</evidence>
<keyword evidence="1 9" id="KW-0963">Cytoplasm</keyword>
<feature type="site" description="Transition state stabilizer" evidence="9">
    <location>
        <position position="17"/>
    </location>
</feature>
<dbReference type="GO" id="GO:0015937">
    <property type="term" value="P:coenzyme A biosynthetic process"/>
    <property type="evidence" value="ECO:0007669"/>
    <property type="project" value="UniProtKB-UniRule"/>
</dbReference>
<evidence type="ECO:0000256" key="3">
    <source>
        <dbReference type="ARBA" id="ARBA00022695"/>
    </source>
</evidence>
<dbReference type="NCBIfam" id="TIGR01510">
    <property type="entry name" value="coaD_prev_kdtB"/>
    <property type="match status" value="1"/>
</dbReference>
<evidence type="ECO:0000256" key="1">
    <source>
        <dbReference type="ARBA" id="ARBA00022490"/>
    </source>
</evidence>
<comment type="cofactor">
    <cofactor evidence="9">
        <name>Mg(2+)</name>
        <dbReference type="ChEBI" id="CHEBI:18420"/>
    </cofactor>
</comment>
<keyword evidence="3 9" id="KW-0548">Nucleotidyltransferase</keyword>
<feature type="binding site" evidence="9">
    <location>
        <begin position="122"/>
        <end position="128"/>
    </location>
    <ligand>
        <name>ATP</name>
        <dbReference type="ChEBI" id="CHEBI:30616"/>
    </ligand>
</feature>
<comment type="similarity">
    <text evidence="9">Belongs to the bacterial CoaD family.</text>
</comment>
<feature type="binding site" evidence="9">
    <location>
        <position position="97"/>
    </location>
    <ligand>
        <name>ATP</name>
        <dbReference type="ChEBI" id="CHEBI:30616"/>
    </ligand>
</feature>
<comment type="catalytic activity">
    <reaction evidence="8 9">
        <text>(R)-4'-phosphopantetheine + ATP + H(+) = 3'-dephospho-CoA + diphosphate</text>
        <dbReference type="Rhea" id="RHEA:19801"/>
        <dbReference type="ChEBI" id="CHEBI:15378"/>
        <dbReference type="ChEBI" id="CHEBI:30616"/>
        <dbReference type="ChEBI" id="CHEBI:33019"/>
        <dbReference type="ChEBI" id="CHEBI:57328"/>
        <dbReference type="ChEBI" id="CHEBI:61723"/>
        <dbReference type="EC" id="2.7.7.3"/>
    </reaction>
</comment>
<evidence type="ECO:0000313" key="11">
    <source>
        <dbReference type="EMBL" id="KUK46670.1"/>
    </source>
</evidence>
<evidence type="ECO:0000259" key="10">
    <source>
        <dbReference type="Pfam" id="PF01467"/>
    </source>
</evidence>
<feature type="binding site" evidence="9">
    <location>
        <position position="9"/>
    </location>
    <ligand>
        <name>substrate</name>
    </ligand>
</feature>
<dbReference type="NCBIfam" id="TIGR00125">
    <property type="entry name" value="cyt_tran_rel"/>
    <property type="match status" value="1"/>
</dbReference>
<dbReference type="PRINTS" id="PR01020">
    <property type="entry name" value="LPSBIOSNTHSS"/>
</dbReference>
<dbReference type="EC" id="2.7.7.3" evidence="9"/>
<comment type="function">
    <text evidence="9">Reversibly transfers an adenylyl group from ATP to 4'-phosphopantetheine, yielding dephospho-CoA (dPCoA) and pyrophosphate.</text>
</comment>
<feature type="binding site" evidence="9">
    <location>
        <position position="41"/>
    </location>
    <ligand>
        <name>substrate</name>
    </ligand>
</feature>
<keyword evidence="4 9" id="KW-0547">Nucleotide-binding</keyword>
<evidence type="ECO:0000256" key="5">
    <source>
        <dbReference type="ARBA" id="ARBA00022840"/>
    </source>
</evidence>
<dbReference type="HAMAP" id="MF_00151">
    <property type="entry name" value="PPAT_bact"/>
    <property type="match status" value="1"/>
</dbReference>
<keyword evidence="6 9" id="KW-0460">Magnesium</keyword>
<name>A0A101FYA9_9CHLR</name>
<dbReference type="GO" id="GO:0005737">
    <property type="term" value="C:cytoplasm"/>
    <property type="evidence" value="ECO:0007669"/>
    <property type="project" value="UniProtKB-SubCell"/>
</dbReference>
<proteinExistence type="inferred from homology"/>
<dbReference type="PANTHER" id="PTHR21342">
    <property type="entry name" value="PHOSPHOPANTETHEINE ADENYLYLTRANSFERASE"/>
    <property type="match status" value="1"/>
</dbReference>
<dbReference type="InterPro" id="IPR004821">
    <property type="entry name" value="Cyt_trans-like"/>
</dbReference>
<keyword evidence="2 9" id="KW-0808">Transferase</keyword>
<keyword evidence="5 9" id="KW-0067">ATP-binding</keyword>
<evidence type="ECO:0000256" key="6">
    <source>
        <dbReference type="ARBA" id="ARBA00022842"/>
    </source>
</evidence>
<dbReference type="Pfam" id="PF01467">
    <property type="entry name" value="CTP_transf_like"/>
    <property type="match status" value="1"/>
</dbReference>
<sequence>MTKAIFPGTFDPIHYGHIDIALRAARLFETLYIAVYDRPLKSLLFSPKERIDLVKRSFDQPNIEIIGYDMLTVDLCKKVGASVIVRGLRVFSDFEYEFRMALANNRLAPDIDVVAFITSEKHTFLSSSTVREIASLDGDVSSMVPPHVITALDVKLKKIDKEHRHTYSTSLRD</sequence>
<dbReference type="CDD" id="cd02163">
    <property type="entry name" value="PPAT"/>
    <property type="match status" value="1"/>
</dbReference>
<feature type="binding site" evidence="9">
    <location>
        <begin position="87"/>
        <end position="89"/>
    </location>
    <ligand>
        <name>ATP</name>
        <dbReference type="ChEBI" id="CHEBI:30616"/>
    </ligand>
</feature>
<feature type="binding site" evidence="9">
    <location>
        <position position="86"/>
    </location>
    <ligand>
        <name>substrate</name>
    </ligand>
</feature>
<comment type="subunit">
    <text evidence="9">Homohexamer.</text>
</comment>
<feature type="domain" description="Cytidyltransferase-like" evidence="10">
    <location>
        <begin position="5"/>
        <end position="132"/>
    </location>
</feature>
<feature type="binding site" evidence="9">
    <location>
        <position position="72"/>
    </location>
    <ligand>
        <name>substrate</name>
    </ligand>
</feature>